<reference evidence="7 8" key="1">
    <citation type="submission" date="2014-09" db="EMBL/GenBank/DDBJ databases">
        <authorList>
            <person name="McGinnis J.M."/>
            <person name="Wolfgang W.J."/>
        </authorList>
    </citation>
    <scope>NUCLEOTIDE SEQUENCE [LARGE SCALE GENOMIC DNA]</scope>
    <source>
        <strain evidence="7 8">5503</strain>
    </source>
</reference>
<dbReference type="PANTHER" id="PTHR42893:SF46">
    <property type="entry name" value="PROTEIN DETOXIFICATION 44, CHLOROPLASTIC"/>
    <property type="match status" value="1"/>
</dbReference>
<accession>A0A099GJN4</accession>
<name>A0A099GJN4_9RHOB</name>
<evidence type="ECO:0000313" key="8">
    <source>
        <dbReference type="Proteomes" id="UP000029858"/>
    </source>
</evidence>
<dbReference type="CDD" id="cd13136">
    <property type="entry name" value="MATE_DinF_like"/>
    <property type="match status" value="1"/>
</dbReference>
<evidence type="ECO:0000256" key="2">
    <source>
        <dbReference type="ARBA" id="ARBA00010199"/>
    </source>
</evidence>
<evidence type="ECO:0000256" key="3">
    <source>
        <dbReference type="ARBA" id="ARBA00022692"/>
    </source>
</evidence>
<comment type="similarity">
    <text evidence="2">Belongs to the multi antimicrobial extrusion (MATE) (TC 2.A.66.1) family.</text>
</comment>
<comment type="subcellular location">
    <subcellularLocation>
        <location evidence="1">Membrane</location>
        <topology evidence="1">Multi-pass membrane protein</topology>
    </subcellularLocation>
</comment>
<evidence type="ECO:0000313" key="7">
    <source>
        <dbReference type="EMBL" id="KGJ22989.1"/>
    </source>
</evidence>
<dbReference type="PANTHER" id="PTHR42893">
    <property type="entry name" value="PROTEIN DETOXIFICATION 44, CHLOROPLASTIC-RELATED"/>
    <property type="match status" value="1"/>
</dbReference>
<keyword evidence="5 6" id="KW-0472">Membrane</keyword>
<feature type="transmembrane region" description="Helical" evidence="6">
    <location>
        <begin position="35"/>
        <end position="57"/>
    </location>
</feature>
<feature type="transmembrane region" description="Helical" evidence="6">
    <location>
        <begin position="349"/>
        <end position="370"/>
    </location>
</feature>
<protein>
    <submittedName>
        <fullName evidence="7">Multidrug transporter</fullName>
    </submittedName>
</protein>
<feature type="transmembrane region" description="Helical" evidence="6">
    <location>
        <begin position="87"/>
        <end position="107"/>
    </location>
</feature>
<dbReference type="AlphaFoldDB" id="A0A099GJN4"/>
<comment type="caution">
    <text evidence="7">The sequence shown here is derived from an EMBL/GenBank/DDBJ whole genome shotgun (WGS) entry which is preliminary data.</text>
</comment>
<dbReference type="InterPro" id="IPR044644">
    <property type="entry name" value="DinF-like"/>
</dbReference>
<dbReference type="GO" id="GO:0042910">
    <property type="term" value="F:xenobiotic transmembrane transporter activity"/>
    <property type="evidence" value="ECO:0007669"/>
    <property type="project" value="InterPro"/>
</dbReference>
<feature type="transmembrane region" description="Helical" evidence="6">
    <location>
        <begin position="309"/>
        <end position="329"/>
    </location>
</feature>
<sequence>MTHRRVLAIAGPIVLSNATIPLLGAVDTGVVGQMGAAAPIGAVGVGAVILASIYWVFGFLRMGTSGLVAQSHGAGDAGESGAHLVRALGIGLVAGLVLIAAQAPLVAGAFRLAPASAEVETLARQYLAIRVWGAPFTIGMYALTGWMIAVERTRAILGVQMLINVINITLDLVFVLGLGWGVQGVAAATLIAESCGFALAAWLARDAIRAGLAHGGLWAGDVLRRMVAVNGDIMIRSVLLQASFTTFVFLGAGQGDVTLAANQVLMQFLEITAYALDGFAFAAESLVGQAVGARRPDRVRRAAVLTSQWGVGGALAMGLVFAAGGGAIIDLLTTSPEVRAAARDSLPWLILAPAIGIASWMFDGIFIGATRTREMRIAMIQSVAVYVVALLVLPPLMGNHGLWAALMILNATRGLAMARLYPRVEHAAGVA</sequence>
<feature type="transmembrane region" description="Helical" evidence="6">
    <location>
        <begin position="161"/>
        <end position="180"/>
    </location>
</feature>
<gene>
    <name evidence="7" type="ORF">IX56_04775</name>
</gene>
<keyword evidence="3 6" id="KW-0812">Transmembrane</keyword>
<dbReference type="GO" id="GO:0015297">
    <property type="term" value="F:antiporter activity"/>
    <property type="evidence" value="ECO:0007669"/>
    <property type="project" value="InterPro"/>
</dbReference>
<keyword evidence="4 6" id="KW-1133">Transmembrane helix</keyword>
<feature type="transmembrane region" description="Helical" evidence="6">
    <location>
        <begin position="377"/>
        <end position="396"/>
    </location>
</feature>
<evidence type="ECO:0000256" key="1">
    <source>
        <dbReference type="ARBA" id="ARBA00004141"/>
    </source>
</evidence>
<dbReference type="Proteomes" id="UP000029858">
    <property type="component" value="Unassembled WGS sequence"/>
</dbReference>
<dbReference type="GO" id="GO:0005886">
    <property type="term" value="C:plasma membrane"/>
    <property type="evidence" value="ECO:0007669"/>
    <property type="project" value="TreeGrafter"/>
</dbReference>
<dbReference type="Pfam" id="PF01554">
    <property type="entry name" value="MatE"/>
    <property type="match status" value="2"/>
</dbReference>
<feature type="transmembrane region" description="Helical" evidence="6">
    <location>
        <begin position="186"/>
        <end position="204"/>
    </location>
</feature>
<dbReference type="InterPro" id="IPR002528">
    <property type="entry name" value="MATE_fam"/>
</dbReference>
<evidence type="ECO:0000256" key="4">
    <source>
        <dbReference type="ARBA" id="ARBA00022989"/>
    </source>
</evidence>
<organism evidence="7 8">
    <name type="scientific">Paracoccus sanguinis</name>
    <dbReference type="NCBI Taxonomy" id="1545044"/>
    <lineage>
        <taxon>Bacteria</taxon>
        <taxon>Pseudomonadati</taxon>
        <taxon>Pseudomonadota</taxon>
        <taxon>Alphaproteobacteria</taxon>
        <taxon>Rhodobacterales</taxon>
        <taxon>Paracoccaceae</taxon>
        <taxon>Paracoccus</taxon>
    </lineage>
</organism>
<reference evidence="7 8" key="2">
    <citation type="submission" date="2014-10" db="EMBL/GenBank/DDBJ databases">
        <title>Paracoccus sanguinis sp. nov., isolated from clinical specimens of New York State patients.</title>
        <authorList>
            <person name="Mingle L.A."/>
            <person name="Cole J.A."/>
            <person name="Lapierre P."/>
            <person name="Musser K.A."/>
        </authorList>
    </citation>
    <scope>NUCLEOTIDE SEQUENCE [LARGE SCALE GENOMIC DNA]</scope>
    <source>
        <strain evidence="7 8">5503</strain>
    </source>
</reference>
<feature type="transmembrane region" description="Helical" evidence="6">
    <location>
        <begin position="127"/>
        <end position="149"/>
    </location>
</feature>
<evidence type="ECO:0000256" key="6">
    <source>
        <dbReference type="SAM" id="Phobius"/>
    </source>
</evidence>
<dbReference type="EMBL" id="JRKQ01000014">
    <property type="protein sequence ID" value="KGJ22989.1"/>
    <property type="molecule type" value="Genomic_DNA"/>
</dbReference>
<dbReference type="NCBIfam" id="TIGR00797">
    <property type="entry name" value="matE"/>
    <property type="match status" value="1"/>
</dbReference>
<evidence type="ECO:0000256" key="5">
    <source>
        <dbReference type="ARBA" id="ARBA00023136"/>
    </source>
</evidence>
<proteinExistence type="inferred from homology"/>